<dbReference type="AlphaFoldDB" id="G7WGP1"/>
<dbReference type="GO" id="GO:0031419">
    <property type="term" value="F:cobalamin binding"/>
    <property type="evidence" value="ECO:0007669"/>
    <property type="project" value="InterPro"/>
</dbReference>
<dbReference type="STRING" id="768706.Desor_2949"/>
<gene>
    <name evidence="5" type="ordered locus">Desor_2949</name>
</gene>
<dbReference type="OrthoDB" id="9783599at2"/>
<dbReference type="InterPro" id="IPR036724">
    <property type="entry name" value="Cobalamin-bd_sf"/>
</dbReference>
<evidence type="ECO:0000256" key="2">
    <source>
        <dbReference type="ARBA" id="ARBA00023285"/>
    </source>
</evidence>
<dbReference type="InterPro" id="IPR006158">
    <property type="entry name" value="Cobalamin-bd"/>
</dbReference>
<keyword evidence="1" id="KW-0479">Metal-binding</keyword>
<proteinExistence type="predicted"/>
<dbReference type="Proteomes" id="UP000006346">
    <property type="component" value="Chromosome"/>
</dbReference>
<reference evidence="5 6" key="2">
    <citation type="journal article" date="2012" name="J. Bacteriol.">
        <title>Complete genome sequences of Desulfosporosinus orientis DSM765T, Desulfosporosinus youngiae DSM17734T, Desulfosporosinus meridiei DSM13257T, and Desulfosporosinus acidiphilus DSM22704T.</title>
        <authorList>
            <person name="Pester M."/>
            <person name="Brambilla E."/>
            <person name="Alazard D."/>
            <person name="Rattei T."/>
            <person name="Weinmaier T."/>
            <person name="Han J."/>
            <person name="Lucas S."/>
            <person name="Lapidus A."/>
            <person name="Cheng J.F."/>
            <person name="Goodwin L."/>
            <person name="Pitluck S."/>
            <person name="Peters L."/>
            <person name="Ovchinnikova G."/>
            <person name="Teshima H."/>
            <person name="Detter J.C."/>
            <person name="Han C.S."/>
            <person name="Tapia R."/>
            <person name="Land M.L."/>
            <person name="Hauser L."/>
            <person name="Kyrpides N.C."/>
            <person name="Ivanova N.N."/>
            <person name="Pagani I."/>
            <person name="Huntmann M."/>
            <person name="Wei C.L."/>
            <person name="Davenport K.W."/>
            <person name="Daligault H."/>
            <person name="Chain P.S."/>
            <person name="Chen A."/>
            <person name="Mavromatis K."/>
            <person name="Markowitz V."/>
            <person name="Szeto E."/>
            <person name="Mikhailova N."/>
            <person name="Pati A."/>
            <person name="Wagner M."/>
            <person name="Woyke T."/>
            <person name="Ollivier B."/>
            <person name="Klenk H.P."/>
            <person name="Spring S."/>
            <person name="Loy A."/>
        </authorList>
    </citation>
    <scope>NUCLEOTIDE SEQUENCE [LARGE SCALE GENOMIC DNA]</scope>
    <source>
        <strain evidence="6">ATCC 19365 / DSM 765 / NCIMB 8382 / VKM B-1628</strain>
    </source>
</reference>
<dbReference type="EMBL" id="CP003108">
    <property type="protein sequence ID" value="AET68477.1"/>
    <property type="molecule type" value="Genomic_DNA"/>
</dbReference>
<dbReference type="PROSITE" id="PS51337">
    <property type="entry name" value="B12_BINDING_NTER"/>
    <property type="match status" value="1"/>
</dbReference>
<dbReference type="InterPro" id="IPR050554">
    <property type="entry name" value="Met_Synthase/Corrinoid"/>
</dbReference>
<dbReference type="eggNOG" id="COG5012">
    <property type="taxonomic scope" value="Bacteria"/>
</dbReference>
<dbReference type="KEGG" id="dor:Desor_2949"/>
<dbReference type="Gene3D" id="1.10.1240.10">
    <property type="entry name" value="Methionine synthase domain"/>
    <property type="match status" value="1"/>
</dbReference>
<feature type="domain" description="B12-binding" evidence="3">
    <location>
        <begin position="96"/>
        <end position="226"/>
    </location>
</feature>
<dbReference type="SMART" id="SM01018">
    <property type="entry name" value="B12-binding_2"/>
    <property type="match status" value="1"/>
</dbReference>
<dbReference type="GO" id="GO:0005829">
    <property type="term" value="C:cytosol"/>
    <property type="evidence" value="ECO:0007669"/>
    <property type="project" value="TreeGrafter"/>
</dbReference>
<dbReference type="HOGENOM" id="CLU_082102_1_0_9"/>
<dbReference type="GO" id="GO:0046872">
    <property type="term" value="F:metal ion binding"/>
    <property type="evidence" value="ECO:0007669"/>
    <property type="project" value="UniProtKB-KW"/>
</dbReference>
<dbReference type="RefSeq" id="WP_014185285.1">
    <property type="nucleotide sequence ID" value="NC_016584.1"/>
</dbReference>
<reference evidence="6" key="1">
    <citation type="submission" date="2011-11" db="EMBL/GenBank/DDBJ databases">
        <title>Complete sequence of Desulfosporosinus orientis DSM 765.</title>
        <authorList>
            <person name="Lucas S."/>
            <person name="Han J."/>
            <person name="Lapidus A."/>
            <person name="Cheng J.-F."/>
            <person name="Goodwin L."/>
            <person name="Pitluck S."/>
            <person name="Peters L."/>
            <person name="Ovchinnikova G."/>
            <person name="Teshima H."/>
            <person name="Detter J.C."/>
            <person name="Han C."/>
            <person name="Tapia R."/>
            <person name="Land M."/>
            <person name="Hauser L."/>
            <person name="Kyrpides N."/>
            <person name="Ivanova N."/>
            <person name="Pagani I."/>
            <person name="Pester M."/>
            <person name="Spring S."/>
            <person name="Ollivier B."/>
            <person name="Rattei T."/>
            <person name="Klenk H.-P."/>
            <person name="Wagner M."/>
            <person name="Loy A."/>
            <person name="Woyke T."/>
        </authorList>
    </citation>
    <scope>NUCLEOTIDE SEQUENCE [LARGE SCALE GENOMIC DNA]</scope>
    <source>
        <strain evidence="6">ATCC 19365 / DSM 765 / NCIMB 8382 / VKM B-1628</strain>
    </source>
</reference>
<dbReference type="InterPro" id="IPR036594">
    <property type="entry name" value="Meth_synthase_dom"/>
</dbReference>
<accession>G7WGP1</accession>
<keyword evidence="2" id="KW-0170">Cobalt</keyword>
<sequence length="229" mass="24888">MVVKNNVEEFKARRFLTYAMGKLDEDTVLNLVQQGLEQGVDSFQLIEEARAGMEKVGELYDEGKYFLCDLIVGADIFTGVINLVLKSTNVEPVKDAPPVIIGTVSGDIHDIGKNIMISVLKSKGCQVYDLGVDVPKEAFLEAVKKTGSTVLCLSGLITTAYESMKKIVDSLEKEGLRSKVSVVIGGLVNEAVKNYTGADYWVTDCAKGSDLCMQIIHAHSGRQGLACLY</sequence>
<dbReference type="SUPFAM" id="SSF47644">
    <property type="entry name" value="Methionine synthase domain"/>
    <property type="match status" value="1"/>
</dbReference>
<feature type="domain" description="B12-binding N-terminal" evidence="4">
    <location>
        <begin position="3"/>
        <end position="96"/>
    </location>
</feature>
<evidence type="ECO:0000259" key="4">
    <source>
        <dbReference type="PROSITE" id="PS51337"/>
    </source>
</evidence>
<evidence type="ECO:0000259" key="3">
    <source>
        <dbReference type="PROSITE" id="PS51332"/>
    </source>
</evidence>
<organism evidence="5 6">
    <name type="scientific">Desulfosporosinus orientis (strain ATCC 19365 / DSM 765 / NCIMB 8382 / VKM B-1628 / Singapore I)</name>
    <name type="common">Desulfotomaculum orientis</name>
    <dbReference type="NCBI Taxonomy" id="768706"/>
    <lineage>
        <taxon>Bacteria</taxon>
        <taxon>Bacillati</taxon>
        <taxon>Bacillota</taxon>
        <taxon>Clostridia</taxon>
        <taxon>Eubacteriales</taxon>
        <taxon>Desulfitobacteriaceae</taxon>
        <taxon>Desulfosporosinus</taxon>
    </lineage>
</organism>
<dbReference type="PROSITE" id="PS51332">
    <property type="entry name" value="B12_BINDING"/>
    <property type="match status" value="1"/>
</dbReference>
<name>G7WGP1_DESOD</name>
<evidence type="ECO:0000256" key="1">
    <source>
        <dbReference type="ARBA" id="ARBA00022723"/>
    </source>
</evidence>
<dbReference type="Gene3D" id="3.40.50.280">
    <property type="entry name" value="Cobalamin-binding domain"/>
    <property type="match status" value="1"/>
</dbReference>
<dbReference type="PANTHER" id="PTHR45833:SF1">
    <property type="entry name" value="METHIONINE SYNTHASE"/>
    <property type="match status" value="1"/>
</dbReference>
<dbReference type="GO" id="GO:0046653">
    <property type="term" value="P:tetrahydrofolate metabolic process"/>
    <property type="evidence" value="ECO:0007669"/>
    <property type="project" value="TreeGrafter"/>
</dbReference>
<dbReference type="Pfam" id="PF02310">
    <property type="entry name" value="B12-binding"/>
    <property type="match status" value="1"/>
</dbReference>
<protein>
    <submittedName>
        <fullName evidence="5">Putative cobalamin binding protein</fullName>
    </submittedName>
</protein>
<evidence type="ECO:0000313" key="5">
    <source>
        <dbReference type="EMBL" id="AET68477.1"/>
    </source>
</evidence>
<dbReference type="SUPFAM" id="SSF52242">
    <property type="entry name" value="Cobalamin (vitamin B12)-binding domain"/>
    <property type="match status" value="1"/>
</dbReference>
<dbReference type="Pfam" id="PF02607">
    <property type="entry name" value="B12-binding_2"/>
    <property type="match status" value="1"/>
</dbReference>
<dbReference type="GO" id="GO:0008705">
    <property type="term" value="F:methionine synthase activity"/>
    <property type="evidence" value="ECO:0007669"/>
    <property type="project" value="TreeGrafter"/>
</dbReference>
<evidence type="ECO:0000313" key="6">
    <source>
        <dbReference type="Proteomes" id="UP000006346"/>
    </source>
</evidence>
<keyword evidence="6" id="KW-1185">Reference proteome</keyword>
<dbReference type="GO" id="GO:0050667">
    <property type="term" value="P:homocysteine metabolic process"/>
    <property type="evidence" value="ECO:0007669"/>
    <property type="project" value="TreeGrafter"/>
</dbReference>
<dbReference type="PANTHER" id="PTHR45833">
    <property type="entry name" value="METHIONINE SYNTHASE"/>
    <property type="match status" value="1"/>
</dbReference>
<dbReference type="InterPro" id="IPR003759">
    <property type="entry name" value="Cbl-bd_cap"/>
</dbReference>
<dbReference type="PATRIC" id="fig|768706.3.peg.2961"/>